<dbReference type="SUPFAM" id="SSF64288">
    <property type="entry name" value="Chorismate lyase-like"/>
    <property type="match status" value="1"/>
</dbReference>
<feature type="region of interest" description="Disordered" evidence="4">
    <location>
        <begin position="66"/>
        <end position="87"/>
    </location>
</feature>
<dbReference type="GO" id="GO:0045892">
    <property type="term" value="P:negative regulation of DNA-templated transcription"/>
    <property type="evidence" value="ECO:0007669"/>
    <property type="project" value="TreeGrafter"/>
</dbReference>
<dbReference type="InterPro" id="IPR000524">
    <property type="entry name" value="Tscrpt_reg_HTH_GntR"/>
</dbReference>
<dbReference type="GO" id="GO:0003700">
    <property type="term" value="F:DNA-binding transcription factor activity"/>
    <property type="evidence" value="ECO:0007669"/>
    <property type="project" value="InterPro"/>
</dbReference>
<keyword evidence="3" id="KW-0804">Transcription</keyword>
<accession>A0A7W4TQN7</accession>
<dbReference type="Gene3D" id="1.10.10.10">
    <property type="entry name" value="Winged helix-like DNA-binding domain superfamily/Winged helix DNA-binding domain"/>
    <property type="match status" value="1"/>
</dbReference>
<dbReference type="AlphaFoldDB" id="A0A7W4TQN7"/>
<dbReference type="RefSeq" id="WP_183392967.1">
    <property type="nucleotide sequence ID" value="NZ_JACHVY010000007.1"/>
</dbReference>
<dbReference type="EMBL" id="JACHVY010000007">
    <property type="protein sequence ID" value="MBB2903350.1"/>
    <property type="molecule type" value="Genomic_DNA"/>
</dbReference>
<dbReference type="PANTHER" id="PTHR44846">
    <property type="entry name" value="MANNOSYL-D-GLYCERATE TRANSPORT/METABOLISM SYSTEM REPRESSOR MNGR-RELATED"/>
    <property type="match status" value="1"/>
</dbReference>
<dbReference type="InterPro" id="IPR036388">
    <property type="entry name" value="WH-like_DNA-bd_sf"/>
</dbReference>
<reference evidence="6 7" key="2">
    <citation type="submission" date="2020-08" db="EMBL/GenBank/DDBJ databases">
        <authorList>
            <person name="Partida-Martinez L."/>
            <person name="Huntemann M."/>
            <person name="Clum A."/>
            <person name="Wang J."/>
            <person name="Palaniappan K."/>
            <person name="Ritter S."/>
            <person name="Chen I.-M."/>
            <person name="Stamatis D."/>
            <person name="Reddy T."/>
            <person name="O'Malley R."/>
            <person name="Daum C."/>
            <person name="Shapiro N."/>
            <person name="Ivanova N."/>
            <person name="Kyrpides N."/>
            <person name="Woyke T."/>
        </authorList>
    </citation>
    <scope>NUCLEOTIDE SEQUENCE [LARGE SCALE GENOMIC DNA]</scope>
    <source>
        <strain evidence="6 7">AS2.23</strain>
    </source>
</reference>
<evidence type="ECO:0000259" key="5">
    <source>
        <dbReference type="PROSITE" id="PS50949"/>
    </source>
</evidence>
<evidence type="ECO:0000256" key="3">
    <source>
        <dbReference type="ARBA" id="ARBA00023163"/>
    </source>
</evidence>
<evidence type="ECO:0000256" key="4">
    <source>
        <dbReference type="SAM" id="MobiDB-lite"/>
    </source>
</evidence>
<dbReference type="InterPro" id="IPR050679">
    <property type="entry name" value="Bact_HTH_transcr_reg"/>
</dbReference>
<organism evidence="6 7">
    <name type="scientific">Kineococcus radiotolerans</name>
    <dbReference type="NCBI Taxonomy" id="131568"/>
    <lineage>
        <taxon>Bacteria</taxon>
        <taxon>Bacillati</taxon>
        <taxon>Actinomycetota</taxon>
        <taxon>Actinomycetes</taxon>
        <taxon>Kineosporiales</taxon>
        <taxon>Kineosporiaceae</taxon>
        <taxon>Kineococcus</taxon>
    </lineage>
</organism>
<comment type="caution">
    <text evidence="6">The sequence shown here is derived from an EMBL/GenBank/DDBJ whole genome shotgun (WGS) entry which is preliminary data.</text>
</comment>
<dbReference type="Proteomes" id="UP000533269">
    <property type="component" value="Unassembled WGS sequence"/>
</dbReference>
<dbReference type="Pfam" id="PF00392">
    <property type="entry name" value="GntR"/>
    <property type="match status" value="1"/>
</dbReference>
<proteinExistence type="predicted"/>
<dbReference type="InterPro" id="IPR011663">
    <property type="entry name" value="UTRA"/>
</dbReference>
<dbReference type="Gene3D" id="3.40.1410.10">
    <property type="entry name" value="Chorismate lyase-like"/>
    <property type="match status" value="1"/>
</dbReference>
<name>A0A7W4TQN7_KINRA</name>
<dbReference type="InterPro" id="IPR036390">
    <property type="entry name" value="WH_DNA-bd_sf"/>
</dbReference>
<dbReference type="PROSITE" id="PS50949">
    <property type="entry name" value="HTH_GNTR"/>
    <property type="match status" value="1"/>
</dbReference>
<sequence>MIYDVAHQAITRLAADLSARGQVKFPPERELALRLGASRATVRKVLDDFEARGVVHRVQGRAGGAFLSGVDPTPRGPERVGSPGQGRKVQRNLNEVSGVPQMLISQGYSAGTRVIAATLEHPSAQVGDALRLSVDDVVASILRVRFADGDSLSLERMYVSALRFPALIENSLSGSMYELFAQRYGVVVEGVQESIEAAIAPADVAALLGLQTGDPLLRLTRIATDADGDPFEFSVDLFRADRTRLTVSTRTPGGRVRSAATTTTKTATAAMTTTTTTTATQPFTHP</sequence>
<keyword evidence="2" id="KW-0238">DNA-binding</keyword>
<dbReference type="Pfam" id="PF07702">
    <property type="entry name" value="UTRA"/>
    <property type="match status" value="1"/>
</dbReference>
<evidence type="ECO:0000256" key="2">
    <source>
        <dbReference type="ARBA" id="ARBA00023125"/>
    </source>
</evidence>
<evidence type="ECO:0000313" key="7">
    <source>
        <dbReference type="Proteomes" id="UP000533269"/>
    </source>
</evidence>
<feature type="domain" description="HTH gntR-type" evidence="5">
    <location>
        <begin position="1"/>
        <end position="70"/>
    </location>
</feature>
<protein>
    <submittedName>
        <fullName evidence="6">GntR family transcriptional regulator</fullName>
    </submittedName>
</protein>
<dbReference type="SUPFAM" id="SSF46785">
    <property type="entry name" value="Winged helix' DNA-binding domain"/>
    <property type="match status" value="1"/>
</dbReference>
<dbReference type="PRINTS" id="PR00035">
    <property type="entry name" value="HTHGNTR"/>
</dbReference>
<keyword evidence="1" id="KW-0805">Transcription regulation</keyword>
<dbReference type="InterPro" id="IPR028978">
    <property type="entry name" value="Chorismate_lyase_/UTRA_dom_sf"/>
</dbReference>
<evidence type="ECO:0000313" key="6">
    <source>
        <dbReference type="EMBL" id="MBB2903350.1"/>
    </source>
</evidence>
<reference evidence="6 7" key="1">
    <citation type="submission" date="2020-08" db="EMBL/GenBank/DDBJ databases">
        <title>The Agave Microbiome: Exploring the role of microbial communities in plant adaptations to desert environments.</title>
        <authorList>
            <person name="Partida-Martinez L.P."/>
        </authorList>
    </citation>
    <scope>NUCLEOTIDE SEQUENCE [LARGE SCALE GENOMIC DNA]</scope>
    <source>
        <strain evidence="6 7">AS2.23</strain>
    </source>
</reference>
<dbReference type="SMART" id="SM00866">
    <property type="entry name" value="UTRA"/>
    <property type="match status" value="1"/>
</dbReference>
<gene>
    <name evidence="6" type="ORF">FHR75_004192</name>
</gene>
<evidence type="ECO:0000256" key="1">
    <source>
        <dbReference type="ARBA" id="ARBA00023015"/>
    </source>
</evidence>
<dbReference type="GO" id="GO:0003677">
    <property type="term" value="F:DNA binding"/>
    <property type="evidence" value="ECO:0007669"/>
    <property type="project" value="UniProtKB-KW"/>
</dbReference>
<dbReference type="PANTHER" id="PTHR44846:SF1">
    <property type="entry name" value="MANNOSYL-D-GLYCERATE TRANSPORT_METABOLISM SYSTEM REPRESSOR MNGR-RELATED"/>
    <property type="match status" value="1"/>
</dbReference>